<dbReference type="AlphaFoldDB" id="A0A2D3WIH6"/>
<dbReference type="Gene3D" id="3.40.190.10">
    <property type="entry name" value="Periplasmic binding protein-like II"/>
    <property type="match status" value="1"/>
</dbReference>
<evidence type="ECO:0000313" key="2">
    <source>
        <dbReference type="Proteomes" id="UP000228859"/>
    </source>
</evidence>
<dbReference type="EMBL" id="DLUI01000155">
    <property type="protein sequence ID" value="DAB37524.1"/>
    <property type="molecule type" value="Genomic_DNA"/>
</dbReference>
<reference evidence="1 2" key="1">
    <citation type="journal article" date="2017" name="Front. Microbiol.">
        <title>Comparative Genomic Analysis of the Class Epsilonproteobacteria and Proposed Reclassification to Epsilonbacteraeota (phyl. nov.).</title>
        <authorList>
            <person name="Waite D.W."/>
            <person name="Vanwonterghem I."/>
            <person name="Rinke C."/>
            <person name="Parks D.H."/>
            <person name="Zhang Y."/>
            <person name="Takai K."/>
            <person name="Sievert S.M."/>
            <person name="Simon J."/>
            <person name="Campbell B.J."/>
            <person name="Hanson T.E."/>
            <person name="Woyke T."/>
            <person name="Klotz M.G."/>
            <person name="Hugenholtz P."/>
        </authorList>
    </citation>
    <scope>NUCLEOTIDE SEQUENCE [LARGE SCALE GENOMIC DNA]</scope>
    <source>
        <strain evidence="1">UBA12443</strain>
    </source>
</reference>
<protein>
    <submittedName>
        <fullName evidence="1">Phosphate ABC transporter substrate-binding protein</fullName>
    </submittedName>
</protein>
<sequence>MKTITLLLIAASTLFGAQYSVIISKKAEVGTLSTQQIRDIFLQKRHSLGNQKIIPLNLVGQEASRIAFESDVLGMGRDRLNAYWVKQHFQGITPPITQPSHESIKAFVQNVEGAIGYIPSSMADGSVKVIYEF</sequence>
<proteinExistence type="predicted"/>
<dbReference type="RefSeq" id="WP_294895160.1">
    <property type="nucleotide sequence ID" value="NZ_DLUI01000155.1"/>
</dbReference>
<name>A0A2D3WIH6_9BACT</name>
<accession>A0A2D3WIH6</accession>
<dbReference type="Proteomes" id="UP000228859">
    <property type="component" value="Unassembled WGS sequence"/>
</dbReference>
<organism evidence="1 2">
    <name type="scientific">Sulfuricurvum kujiense</name>
    <dbReference type="NCBI Taxonomy" id="148813"/>
    <lineage>
        <taxon>Bacteria</taxon>
        <taxon>Pseudomonadati</taxon>
        <taxon>Campylobacterota</taxon>
        <taxon>Epsilonproteobacteria</taxon>
        <taxon>Campylobacterales</taxon>
        <taxon>Sulfurimonadaceae</taxon>
        <taxon>Sulfuricurvum</taxon>
    </lineage>
</organism>
<comment type="caution">
    <text evidence="1">The sequence shown here is derived from an EMBL/GenBank/DDBJ whole genome shotgun (WGS) entry which is preliminary data.</text>
</comment>
<evidence type="ECO:0000313" key="1">
    <source>
        <dbReference type="EMBL" id="DAB37524.1"/>
    </source>
</evidence>
<dbReference type="SUPFAM" id="SSF53850">
    <property type="entry name" value="Periplasmic binding protein-like II"/>
    <property type="match status" value="1"/>
</dbReference>
<gene>
    <name evidence="1" type="ORF">CFH83_10810</name>
</gene>